<protein>
    <submittedName>
        <fullName evidence="9">DedA family protein</fullName>
    </submittedName>
</protein>
<accession>A0ABY5AYF6</accession>
<dbReference type="RefSeq" id="WP_176712689.1">
    <property type="nucleotide sequence ID" value="NZ_CP023671.1"/>
</dbReference>
<evidence type="ECO:0000313" key="9">
    <source>
        <dbReference type="EMBL" id="USS00129.1"/>
    </source>
</evidence>
<keyword evidence="5 7" id="KW-1133">Transmembrane helix</keyword>
<keyword evidence="6 7" id="KW-0472">Membrane</keyword>
<dbReference type="InterPro" id="IPR051311">
    <property type="entry name" value="DedA_domain"/>
</dbReference>
<keyword evidence="3" id="KW-1003">Cell membrane</keyword>
<evidence type="ECO:0000256" key="6">
    <source>
        <dbReference type="ARBA" id="ARBA00023136"/>
    </source>
</evidence>
<evidence type="ECO:0000259" key="8">
    <source>
        <dbReference type="Pfam" id="PF09335"/>
    </source>
</evidence>
<sequence>MKEGLTLGIQEIMQYISQYGMMFLFFIIFLEYLNFPGLGAAIIMPAAGIVASKSGTNFFVALGVSILAGVIASYILYAISYYFGNSILDKIYKRFPKTRKSIEKTYSYVEKYGNKGVLVTRLVPVGRTLIPFVAGTFRMNIVNFTIYSTIGIAIWNAIFIYAGYAFGYFFI</sequence>
<dbReference type="GeneID" id="303559718"/>
<feature type="transmembrane region" description="Helical" evidence="7">
    <location>
        <begin position="58"/>
        <end position="84"/>
    </location>
</feature>
<evidence type="ECO:0000256" key="4">
    <source>
        <dbReference type="ARBA" id="ARBA00022692"/>
    </source>
</evidence>
<evidence type="ECO:0000256" key="1">
    <source>
        <dbReference type="ARBA" id="ARBA00004651"/>
    </source>
</evidence>
<gene>
    <name evidence="9" type="ORF">NH397_11585</name>
</gene>
<name>A0ABY5AYF6_CLOSE</name>
<dbReference type="Pfam" id="PF09335">
    <property type="entry name" value="VTT_dom"/>
    <property type="match status" value="1"/>
</dbReference>
<dbReference type="Proteomes" id="UP001055437">
    <property type="component" value="Chromosome"/>
</dbReference>
<keyword evidence="4 7" id="KW-0812">Transmembrane</keyword>
<dbReference type="EMBL" id="CP099799">
    <property type="protein sequence ID" value="USS00129.1"/>
    <property type="molecule type" value="Genomic_DNA"/>
</dbReference>
<dbReference type="PANTHER" id="PTHR42709:SF6">
    <property type="entry name" value="UNDECAPRENYL PHOSPHATE TRANSPORTER A"/>
    <property type="match status" value="1"/>
</dbReference>
<comment type="subcellular location">
    <subcellularLocation>
        <location evidence="1">Cell membrane</location>
        <topology evidence="1">Multi-pass membrane protein</topology>
    </subcellularLocation>
</comment>
<proteinExistence type="inferred from homology"/>
<evidence type="ECO:0000256" key="5">
    <source>
        <dbReference type="ARBA" id="ARBA00022989"/>
    </source>
</evidence>
<organism evidence="9 10">
    <name type="scientific">Clostridium septicum</name>
    <dbReference type="NCBI Taxonomy" id="1504"/>
    <lineage>
        <taxon>Bacteria</taxon>
        <taxon>Bacillati</taxon>
        <taxon>Bacillota</taxon>
        <taxon>Clostridia</taxon>
        <taxon>Eubacteriales</taxon>
        <taxon>Clostridiaceae</taxon>
        <taxon>Clostridium</taxon>
    </lineage>
</organism>
<evidence type="ECO:0000313" key="10">
    <source>
        <dbReference type="Proteomes" id="UP001055437"/>
    </source>
</evidence>
<dbReference type="InterPro" id="IPR032816">
    <property type="entry name" value="VTT_dom"/>
</dbReference>
<feature type="transmembrane region" description="Helical" evidence="7">
    <location>
        <begin position="21"/>
        <end position="46"/>
    </location>
</feature>
<evidence type="ECO:0000256" key="7">
    <source>
        <dbReference type="SAM" id="Phobius"/>
    </source>
</evidence>
<evidence type="ECO:0000256" key="3">
    <source>
        <dbReference type="ARBA" id="ARBA00022475"/>
    </source>
</evidence>
<keyword evidence="10" id="KW-1185">Reference proteome</keyword>
<comment type="similarity">
    <text evidence="2">Belongs to the DedA family.</text>
</comment>
<feature type="domain" description="VTT" evidence="8">
    <location>
        <begin position="42"/>
        <end position="164"/>
    </location>
</feature>
<reference evidence="9" key="1">
    <citation type="submission" date="2022-06" db="EMBL/GenBank/DDBJ databases">
        <authorList>
            <person name="Holder M.E."/>
            <person name="Ajami N.J."/>
            <person name="Petrosino J.F."/>
        </authorList>
    </citation>
    <scope>NUCLEOTIDE SEQUENCE</scope>
    <source>
        <strain evidence="9">RMA 8861</strain>
    </source>
</reference>
<feature type="transmembrane region" description="Helical" evidence="7">
    <location>
        <begin position="146"/>
        <end position="170"/>
    </location>
</feature>
<dbReference type="PANTHER" id="PTHR42709">
    <property type="entry name" value="ALKALINE PHOSPHATASE LIKE PROTEIN"/>
    <property type="match status" value="1"/>
</dbReference>
<evidence type="ECO:0000256" key="2">
    <source>
        <dbReference type="ARBA" id="ARBA00010792"/>
    </source>
</evidence>